<gene>
    <name evidence="8" type="ORF">L207DRAFT_519618</name>
</gene>
<dbReference type="Gene3D" id="2.60.120.260">
    <property type="entry name" value="Galactose-binding domain-like"/>
    <property type="match status" value="1"/>
</dbReference>
<dbReference type="InterPro" id="IPR006102">
    <property type="entry name" value="Ig-like_GH2"/>
</dbReference>
<dbReference type="AlphaFoldDB" id="A0A2J6QXB5"/>
<dbReference type="InterPro" id="IPR008979">
    <property type="entry name" value="Galactose-bd-like_sf"/>
</dbReference>
<dbReference type="PANTHER" id="PTHR46323:SF2">
    <property type="entry name" value="BETA-GALACTOSIDASE"/>
    <property type="match status" value="1"/>
</dbReference>
<comment type="catalytic activity">
    <reaction evidence="1">
        <text>Hydrolysis of terminal non-reducing beta-D-galactose residues in beta-D-galactosides.</text>
        <dbReference type="EC" id="3.2.1.23"/>
    </reaction>
</comment>
<dbReference type="PROSITE" id="PS00608">
    <property type="entry name" value="GLYCOSYL_HYDROL_F2_2"/>
    <property type="match status" value="1"/>
</dbReference>
<dbReference type="InterPro" id="IPR006103">
    <property type="entry name" value="Glyco_hydro_2_cat"/>
</dbReference>
<sequence length="1074" mass="121111">MEHIRAGEHGEDPWTEECSHGFVHIHLSTEHQQSSPAILSSSKYLKMMEAHTFPKDVPDWSNLNVIHKNTLPPRATFHLYDNESDALTRDTSKSKSLSLSGTWKFSLAKSPFDAPVDFFEKEFDAQKWGQIQVPGVWQLQGYGRGPQYTNVIYPFPVDPPHVPYDDNETGSYLKTFTVPQAFRGDQLRLRFEGVDSSFHVWVNGKEVGYSQGSRNPSEFDITSFVDVEGENTLAVQVYQFCDGSYIEDQDQWWLSGIFRDVNLLAFPKIHFQDFKIQTILDSKYKDAILSVEVDLNTTSDVTLKLLDASGKTVTSASQSAIPGTAFSLPISNPNKWTAETPYLYQLVLATSDCTVQQRVGFRNTELKNGIFLVNGKPVKFRGVNRHEHHPDHGRSVPYDFLRKDLLLMKTHNINAIRMSHQINDPRLYDLADELGLWVMDECDLECHGFGEVDITSLGPKYRHLSDIDKVKHRIRSPARWTSDNPDWEEAYVDRARQAIYRDKNHACVVIWSLGNEAFYGRNHQKMYDFIKSYDQTRLVHYEGDYEAKTVDMYSRMYTSAADIIKFATGSETWEKPLVMCEFEHAMGNGPGNIKEYIDAFYKYPRLMGGFVWEWANHGLRTKTADGEEYMAYGGDFGDQPNDGNFVMDGLLFSNHTPTPGLIEYSKAIEPVQVLGGSKDKVKIINRYDFATLDHLACEWSLVSDGSKKTGKEVKIPKGVQPGETVELSIEGLSEIPSGESYLELNFTLRDSTNWAKAGHLLAFGQIPLSKPTTLATLKGKPTSPVIKQVTPQVLSITSPSSKTQFKFDIAHGSLVSWITADGKELIHTPLTLDFYRAQTDNDLPSVFGKDWTEFRLHQTKCHVRSVSWTSGPEGLVVVVNARVAPPVLEWSVDTTFTYTFTSDHLSLNVKGKICGDSVPSTFARIGLTLGVNGVESASWFGRGPGESYRDKKLSQKFGNYEVSIDKLFTDYEFPQETANRTDTRWVSLNGKDGKKLLKASFGELEEASFTALHYAASDIDAAKHPYELYKKKKEETVLRLDWAHHGLGTGACGPATLPDYELKAGDFEYEILLE</sequence>
<evidence type="ECO:0000256" key="5">
    <source>
        <dbReference type="ARBA" id="ARBA00023295"/>
    </source>
</evidence>
<dbReference type="Proteomes" id="UP000235786">
    <property type="component" value="Unassembled WGS sequence"/>
</dbReference>
<dbReference type="InterPro" id="IPR011013">
    <property type="entry name" value="Gal_mutarotase_sf_dom"/>
</dbReference>
<dbReference type="SUPFAM" id="SSF49303">
    <property type="entry name" value="beta-Galactosidase/glucuronidase domain"/>
    <property type="match status" value="2"/>
</dbReference>
<dbReference type="Pfam" id="PF02929">
    <property type="entry name" value="Bgal_small_N"/>
    <property type="match status" value="1"/>
</dbReference>
<dbReference type="InterPro" id="IPR023232">
    <property type="entry name" value="Glyco_hydro_2_AS"/>
</dbReference>
<keyword evidence="9" id="KW-1185">Reference proteome</keyword>
<evidence type="ECO:0000259" key="7">
    <source>
        <dbReference type="SMART" id="SM01038"/>
    </source>
</evidence>
<dbReference type="PANTHER" id="PTHR46323">
    <property type="entry name" value="BETA-GALACTOSIDASE"/>
    <property type="match status" value="1"/>
</dbReference>
<evidence type="ECO:0000313" key="8">
    <source>
        <dbReference type="EMBL" id="PMD30910.1"/>
    </source>
</evidence>
<dbReference type="PRINTS" id="PR00132">
    <property type="entry name" value="GLHYDRLASE2"/>
</dbReference>
<dbReference type="OrthoDB" id="408320at2759"/>
<dbReference type="Gene3D" id="2.60.40.10">
    <property type="entry name" value="Immunoglobulins"/>
    <property type="match status" value="2"/>
</dbReference>
<dbReference type="Pfam" id="PF02836">
    <property type="entry name" value="Glyco_hydro_2_C"/>
    <property type="match status" value="1"/>
</dbReference>
<evidence type="ECO:0000256" key="2">
    <source>
        <dbReference type="ARBA" id="ARBA00007401"/>
    </source>
</evidence>
<dbReference type="InterPro" id="IPR036156">
    <property type="entry name" value="Beta-gal/glucu_dom_sf"/>
</dbReference>
<dbReference type="SMART" id="SM01038">
    <property type="entry name" value="Bgal_small_N"/>
    <property type="match status" value="1"/>
</dbReference>
<name>A0A2J6QXB5_HYAVF</name>
<dbReference type="SUPFAM" id="SSF51445">
    <property type="entry name" value="(Trans)glycosidases"/>
    <property type="match status" value="1"/>
</dbReference>
<keyword evidence="4 8" id="KW-0378">Hydrolase</keyword>
<protein>
    <recommendedName>
        <fullName evidence="3">beta-galactosidase</fullName>
        <ecNumber evidence="3">3.2.1.23</ecNumber>
    </recommendedName>
    <alternativeName>
        <fullName evidence="6">Lactase</fullName>
    </alternativeName>
</protein>
<evidence type="ECO:0000313" key="9">
    <source>
        <dbReference type="Proteomes" id="UP000235786"/>
    </source>
</evidence>
<evidence type="ECO:0000256" key="1">
    <source>
        <dbReference type="ARBA" id="ARBA00001412"/>
    </source>
</evidence>
<dbReference type="InterPro" id="IPR017853">
    <property type="entry name" value="GH"/>
</dbReference>
<dbReference type="GO" id="GO:0005990">
    <property type="term" value="P:lactose catabolic process"/>
    <property type="evidence" value="ECO:0007669"/>
    <property type="project" value="TreeGrafter"/>
</dbReference>
<reference evidence="8 9" key="1">
    <citation type="submission" date="2016-04" db="EMBL/GenBank/DDBJ databases">
        <title>A degradative enzymes factory behind the ericoid mycorrhizal symbiosis.</title>
        <authorList>
            <consortium name="DOE Joint Genome Institute"/>
            <person name="Martino E."/>
            <person name="Morin E."/>
            <person name="Grelet G."/>
            <person name="Kuo A."/>
            <person name="Kohler A."/>
            <person name="Daghino S."/>
            <person name="Barry K."/>
            <person name="Choi C."/>
            <person name="Cichocki N."/>
            <person name="Clum A."/>
            <person name="Copeland A."/>
            <person name="Hainaut M."/>
            <person name="Haridas S."/>
            <person name="Labutti K."/>
            <person name="Lindquist E."/>
            <person name="Lipzen A."/>
            <person name="Khouja H.-R."/>
            <person name="Murat C."/>
            <person name="Ohm R."/>
            <person name="Olson A."/>
            <person name="Spatafora J."/>
            <person name="Veneault-Fourrey C."/>
            <person name="Henrissat B."/>
            <person name="Grigoriev I."/>
            <person name="Martin F."/>
            <person name="Perotto S."/>
        </authorList>
    </citation>
    <scope>NUCLEOTIDE SEQUENCE [LARGE SCALE GENOMIC DNA]</scope>
    <source>
        <strain evidence="8 9">F</strain>
    </source>
</reference>
<dbReference type="GO" id="GO:0030246">
    <property type="term" value="F:carbohydrate binding"/>
    <property type="evidence" value="ECO:0007669"/>
    <property type="project" value="InterPro"/>
</dbReference>
<dbReference type="InterPro" id="IPR006104">
    <property type="entry name" value="Glyco_hydro_2_N"/>
</dbReference>
<dbReference type="GO" id="GO:0004565">
    <property type="term" value="F:beta-galactosidase activity"/>
    <property type="evidence" value="ECO:0007669"/>
    <property type="project" value="UniProtKB-EC"/>
</dbReference>
<evidence type="ECO:0000256" key="4">
    <source>
        <dbReference type="ARBA" id="ARBA00022801"/>
    </source>
</evidence>
<proteinExistence type="inferred from homology"/>
<dbReference type="Pfam" id="PF16353">
    <property type="entry name" value="LacZ_4"/>
    <property type="match status" value="1"/>
</dbReference>
<dbReference type="Gene3D" id="3.20.20.80">
    <property type="entry name" value="Glycosidases"/>
    <property type="match status" value="1"/>
</dbReference>
<dbReference type="SUPFAM" id="SSF74650">
    <property type="entry name" value="Galactose mutarotase-like"/>
    <property type="match status" value="1"/>
</dbReference>
<evidence type="ECO:0000256" key="6">
    <source>
        <dbReference type="ARBA" id="ARBA00032230"/>
    </source>
</evidence>
<dbReference type="InterPro" id="IPR013783">
    <property type="entry name" value="Ig-like_fold"/>
</dbReference>
<comment type="similarity">
    <text evidence="2">Belongs to the glycosyl hydrolase 2 family.</text>
</comment>
<dbReference type="InterPro" id="IPR032312">
    <property type="entry name" value="LacZ_4"/>
</dbReference>
<dbReference type="InterPro" id="IPR050347">
    <property type="entry name" value="Bact_Beta-galactosidase"/>
</dbReference>
<dbReference type="EMBL" id="KZ613964">
    <property type="protein sequence ID" value="PMD30910.1"/>
    <property type="molecule type" value="Genomic_DNA"/>
</dbReference>
<dbReference type="Pfam" id="PF02837">
    <property type="entry name" value="Glyco_hydro_2_N"/>
    <property type="match status" value="1"/>
</dbReference>
<dbReference type="Gene3D" id="2.70.98.10">
    <property type="match status" value="1"/>
</dbReference>
<dbReference type="InterPro" id="IPR006101">
    <property type="entry name" value="Glyco_hydro_2"/>
</dbReference>
<evidence type="ECO:0000256" key="3">
    <source>
        <dbReference type="ARBA" id="ARBA00012756"/>
    </source>
</evidence>
<keyword evidence="5" id="KW-0326">Glycosidase</keyword>
<accession>A0A2J6QXB5</accession>
<dbReference type="FunFam" id="3.20.20.80:FF:000018">
    <property type="entry name" value="Beta-galactosidase"/>
    <property type="match status" value="1"/>
</dbReference>
<dbReference type="SUPFAM" id="SSF49785">
    <property type="entry name" value="Galactose-binding domain-like"/>
    <property type="match status" value="1"/>
</dbReference>
<dbReference type="EC" id="3.2.1.23" evidence="3"/>
<feature type="domain" description="Beta galactosidase small chain/" evidence="7">
    <location>
        <begin position="797"/>
        <end position="1074"/>
    </location>
</feature>
<dbReference type="InterPro" id="IPR004199">
    <property type="entry name" value="B-gal_small/dom_5"/>
</dbReference>
<dbReference type="STRING" id="1149755.A0A2J6QXB5"/>
<organism evidence="8 9">
    <name type="scientific">Hyaloscypha variabilis (strain UAMH 11265 / GT02V1 / F)</name>
    <name type="common">Meliniomyces variabilis</name>
    <dbReference type="NCBI Taxonomy" id="1149755"/>
    <lineage>
        <taxon>Eukaryota</taxon>
        <taxon>Fungi</taxon>
        <taxon>Dikarya</taxon>
        <taxon>Ascomycota</taxon>
        <taxon>Pezizomycotina</taxon>
        <taxon>Leotiomycetes</taxon>
        <taxon>Helotiales</taxon>
        <taxon>Hyaloscyphaceae</taxon>
        <taxon>Hyaloscypha</taxon>
        <taxon>Hyaloscypha variabilis</taxon>
    </lineage>
</organism>
<dbReference type="Pfam" id="PF00703">
    <property type="entry name" value="Glyco_hydro_2"/>
    <property type="match status" value="1"/>
</dbReference>
<dbReference type="InterPro" id="IPR014718">
    <property type="entry name" value="GH-type_carb-bd"/>
</dbReference>
<dbReference type="GO" id="GO:0009341">
    <property type="term" value="C:beta-galactosidase complex"/>
    <property type="evidence" value="ECO:0007669"/>
    <property type="project" value="InterPro"/>
</dbReference>